<accession>A0A1V9XLX3</accession>
<keyword evidence="1" id="KW-1133">Transmembrane helix</keyword>
<reference evidence="2 3" key="1">
    <citation type="journal article" date="2017" name="Gigascience">
        <title>Draft genome of the honey bee ectoparasitic mite, Tropilaelaps mercedesae, is shaped by the parasitic life history.</title>
        <authorList>
            <person name="Dong X."/>
            <person name="Armstrong S.D."/>
            <person name="Xia D."/>
            <person name="Makepeace B.L."/>
            <person name="Darby A.C."/>
            <person name="Kadowaki T."/>
        </authorList>
    </citation>
    <scope>NUCLEOTIDE SEQUENCE [LARGE SCALE GENOMIC DNA]</scope>
    <source>
        <strain evidence="2">Wuxi-XJTLU</strain>
    </source>
</reference>
<dbReference type="AlphaFoldDB" id="A0A1V9XLX3"/>
<dbReference type="InParanoid" id="A0A1V9XLX3"/>
<dbReference type="EMBL" id="MNPL01007866">
    <property type="protein sequence ID" value="OQR74514.1"/>
    <property type="molecule type" value="Genomic_DNA"/>
</dbReference>
<gene>
    <name evidence="2" type="ORF">BIW11_09016</name>
</gene>
<keyword evidence="1" id="KW-0812">Transmembrane</keyword>
<evidence type="ECO:0000256" key="1">
    <source>
        <dbReference type="SAM" id="Phobius"/>
    </source>
</evidence>
<feature type="transmembrane region" description="Helical" evidence="1">
    <location>
        <begin position="54"/>
        <end position="77"/>
    </location>
</feature>
<evidence type="ECO:0000313" key="2">
    <source>
        <dbReference type="EMBL" id="OQR74514.1"/>
    </source>
</evidence>
<protein>
    <submittedName>
        <fullName evidence="2">Uncharacterized protein</fullName>
    </submittedName>
</protein>
<keyword evidence="3" id="KW-1185">Reference proteome</keyword>
<evidence type="ECO:0000313" key="3">
    <source>
        <dbReference type="Proteomes" id="UP000192247"/>
    </source>
</evidence>
<comment type="caution">
    <text evidence="2">The sequence shown here is derived from an EMBL/GenBank/DDBJ whole genome shotgun (WGS) entry which is preliminary data.</text>
</comment>
<dbReference type="Proteomes" id="UP000192247">
    <property type="component" value="Unassembled WGS sequence"/>
</dbReference>
<proteinExistence type="predicted"/>
<name>A0A1V9XLX3_9ACAR</name>
<sequence length="331" mass="37487">MSSTASTSSYRLSLGQSKEKEKDEQLLEWPIYRTTAKATRPFADTKPLWTPRTIGTTLLILVTFFAAISVALIYLTYYTTRLGLDFPGKTSRPTEETQTVPKDERKCIHNVTVINSRLLELRSDLSAFKENMAKNHDPAVHYEIAATVSLSEAPSAPPGFVAFVFGSSRTNLTIAFETPRDFLDNLLLTIRVIKKMTGTPQRFRRQIARKIESSKIAGYFKLSKEQTMQSRRGKHMISFLVAIDFDYTIPHLILHTCNLNRTTCSLAFDNQLRFIDPPIARTYVVTQFEDKDFVVDLSPSAQISDIDLSLQPRCTLQAPRVTFPPNLKLIN</sequence>
<organism evidence="2 3">
    <name type="scientific">Tropilaelaps mercedesae</name>
    <dbReference type="NCBI Taxonomy" id="418985"/>
    <lineage>
        <taxon>Eukaryota</taxon>
        <taxon>Metazoa</taxon>
        <taxon>Ecdysozoa</taxon>
        <taxon>Arthropoda</taxon>
        <taxon>Chelicerata</taxon>
        <taxon>Arachnida</taxon>
        <taxon>Acari</taxon>
        <taxon>Parasitiformes</taxon>
        <taxon>Mesostigmata</taxon>
        <taxon>Gamasina</taxon>
        <taxon>Dermanyssoidea</taxon>
        <taxon>Laelapidae</taxon>
        <taxon>Tropilaelaps</taxon>
    </lineage>
</organism>
<keyword evidence="1" id="KW-0472">Membrane</keyword>